<dbReference type="GO" id="GO:0006950">
    <property type="term" value="P:response to stress"/>
    <property type="evidence" value="ECO:0007669"/>
    <property type="project" value="UniProtKB-ARBA"/>
</dbReference>
<keyword evidence="5 12" id="KW-0446">Lipid-binding</keyword>
<reference evidence="15 16" key="1">
    <citation type="submission" date="2020-07" db="EMBL/GenBank/DDBJ databases">
        <title>Vibrio marinisediminis sp. nov., isolated from marine sediment.</title>
        <authorList>
            <person name="Ji X."/>
        </authorList>
    </citation>
    <scope>NUCLEOTIDE SEQUENCE [LARGE SCALE GENOMIC DNA]</scope>
    <source>
        <strain evidence="15 16">404</strain>
    </source>
</reference>
<organism evidence="15 16">
    <name type="scientific">Vibrio marinisediminis</name>
    <dbReference type="NCBI Taxonomy" id="2758441"/>
    <lineage>
        <taxon>Bacteria</taxon>
        <taxon>Pseudomonadati</taxon>
        <taxon>Pseudomonadota</taxon>
        <taxon>Gammaproteobacteria</taxon>
        <taxon>Vibrionales</taxon>
        <taxon>Vibrionaceae</taxon>
        <taxon>Vibrio</taxon>
    </lineage>
</organism>
<dbReference type="PROSITE" id="PS00213">
    <property type="entry name" value="LIPOCALIN"/>
    <property type="match status" value="1"/>
</dbReference>
<keyword evidence="7 13" id="KW-0564">Palmitate</keyword>
<evidence type="ECO:0000256" key="13">
    <source>
        <dbReference type="PIRSR" id="PIRSR036893-52"/>
    </source>
</evidence>
<evidence type="ECO:0000256" key="8">
    <source>
        <dbReference type="ARBA" id="ARBA00023237"/>
    </source>
</evidence>
<evidence type="ECO:0000256" key="9">
    <source>
        <dbReference type="ARBA" id="ARBA00023288"/>
    </source>
</evidence>
<dbReference type="PANTHER" id="PTHR10612:SF34">
    <property type="entry name" value="APOLIPOPROTEIN D"/>
    <property type="match status" value="1"/>
</dbReference>
<protein>
    <recommendedName>
        <fullName evidence="11 12">Outer membrane lipoprotein Blc</fullName>
    </recommendedName>
</protein>
<dbReference type="InterPro" id="IPR012674">
    <property type="entry name" value="Calycin"/>
</dbReference>
<feature type="lipid moiety-binding region" description="N-palmitoyl cysteine" evidence="13">
    <location>
        <position position="16"/>
    </location>
</feature>
<evidence type="ECO:0000256" key="11">
    <source>
        <dbReference type="ARBA" id="ARBA00071217"/>
    </source>
</evidence>
<evidence type="ECO:0000313" key="15">
    <source>
        <dbReference type="EMBL" id="MBA5764395.1"/>
    </source>
</evidence>
<evidence type="ECO:0000313" key="16">
    <source>
        <dbReference type="Proteomes" id="UP000571701"/>
    </source>
</evidence>
<evidence type="ECO:0000256" key="7">
    <source>
        <dbReference type="ARBA" id="ARBA00023139"/>
    </source>
</evidence>
<sequence length="170" mass="19546">MRLVFTLFGALMLNGCLGMPETVKPVDDFEISQYLGKWYEVARLDHSFEEGLERVSAEYIELEKSGIAVINRGYDPLSQEWQQANGEAYFVTHNDIGYLQVSFFGPFYSSYVVFGLDKQNYQYAFVSGPTLDYLWLLSRTPTVSDEVMGEFLNQAKERGFNTDELIFVKH</sequence>
<dbReference type="AlphaFoldDB" id="A0A7W2IVA9"/>
<evidence type="ECO:0000256" key="1">
    <source>
        <dbReference type="ARBA" id="ARBA00004459"/>
    </source>
</evidence>
<dbReference type="PIRSF" id="PIRSF036893">
    <property type="entry name" value="Lipocalin_ApoD"/>
    <property type="match status" value="1"/>
</dbReference>
<comment type="subcellular location">
    <subcellularLocation>
        <location evidence="1">Cell outer membrane</location>
        <topology evidence="1">Lipid-anchor</topology>
    </subcellularLocation>
</comment>
<dbReference type="GO" id="GO:0009279">
    <property type="term" value="C:cell outer membrane"/>
    <property type="evidence" value="ECO:0007669"/>
    <property type="project" value="UniProtKB-SubCell"/>
</dbReference>
<evidence type="ECO:0000256" key="5">
    <source>
        <dbReference type="ARBA" id="ARBA00023121"/>
    </source>
</evidence>
<name>A0A7W2IVA9_9VIBR</name>
<dbReference type="Gene3D" id="2.40.128.20">
    <property type="match status" value="1"/>
</dbReference>
<evidence type="ECO:0000256" key="12">
    <source>
        <dbReference type="PIRNR" id="PIRNR036893"/>
    </source>
</evidence>
<proteinExistence type="inferred from homology"/>
<dbReference type="Pfam" id="PF08212">
    <property type="entry name" value="Lipocalin_2"/>
    <property type="match status" value="1"/>
</dbReference>
<dbReference type="InterPro" id="IPR022271">
    <property type="entry name" value="Lipocalin_ApoD"/>
</dbReference>
<keyword evidence="8 12" id="KW-0998">Cell outer membrane</keyword>
<keyword evidence="4" id="KW-0732">Signal</keyword>
<evidence type="ECO:0000256" key="2">
    <source>
        <dbReference type="ARBA" id="ARBA00006889"/>
    </source>
</evidence>
<evidence type="ECO:0000259" key="14">
    <source>
        <dbReference type="Pfam" id="PF08212"/>
    </source>
</evidence>
<gene>
    <name evidence="15" type="ORF">H2O73_18730</name>
</gene>
<dbReference type="GO" id="GO:0008289">
    <property type="term" value="F:lipid binding"/>
    <property type="evidence" value="ECO:0007669"/>
    <property type="project" value="UniProtKB-UniRule"/>
</dbReference>
<feature type="domain" description="Lipocalin/cytosolic fatty-acid binding" evidence="14">
    <location>
        <begin position="30"/>
        <end position="169"/>
    </location>
</feature>
<dbReference type="FunFam" id="2.40.128.20:FF:000002">
    <property type="entry name" value="Outer membrane lipoprotein Blc"/>
    <property type="match status" value="1"/>
</dbReference>
<evidence type="ECO:0000256" key="3">
    <source>
        <dbReference type="ARBA" id="ARBA00011738"/>
    </source>
</evidence>
<dbReference type="SUPFAM" id="SSF50814">
    <property type="entry name" value="Lipocalins"/>
    <property type="match status" value="1"/>
</dbReference>
<dbReference type="InterPro" id="IPR047202">
    <property type="entry name" value="Lipocalin_Blc-like_dom"/>
</dbReference>
<feature type="lipid moiety-binding region" description="S-diacylglycerol cysteine" evidence="13">
    <location>
        <position position="16"/>
    </location>
</feature>
<dbReference type="InterPro" id="IPR002446">
    <property type="entry name" value="Lipocalin_bac"/>
</dbReference>
<dbReference type="RefSeq" id="WP_182110447.1">
    <property type="nucleotide sequence ID" value="NZ_JACFYF010000020.1"/>
</dbReference>
<dbReference type="PRINTS" id="PR01171">
    <property type="entry name" value="BCTLIPOCALIN"/>
</dbReference>
<comment type="caution">
    <text evidence="15">The sequence shown here is derived from an EMBL/GenBank/DDBJ whole genome shotgun (WGS) entry which is preliminary data.</text>
</comment>
<accession>A0A7W2IVA9</accession>
<dbReference type="Proteomes" id="UP000571701">
    <property type="component" value="Unassembled WGS sequence"/>
</dbReference>
<comment type="function">
    <text evidence="10 12">Involved in the storage or transport of lipids necessary for membrane maintenance under stressful conditions. Displays a binding preference for lysophospholipids.</text>
</comment>
<dbReference type="InterPro" id="IPR000566">
    <property type="entry name" value="Lipocln_cytosolic_FA-bd_dom"/>
</dbReference>
<comment type="similarity">
    <text evidence="2 12">Belongs to the calycin superfamily. Lipocalin family.</text>
</comment>
<dbReference type="EMBL" id="JACFYF010000020">
    <property type="protein sequence ID" value="MBA5764395.1"/>
    <property type="molecule type" value="Genomic_DNA"/>
</dbReference>
<keyword evidence="16" id="KW-1185">Reference proteome</keyword>
<evidence type="ECO:0000256" key="4">
    <source>
        <dbReference type="ARBA" id="ARBA00022729"/>
    </source>
</evidence>
<dbReference type="InterPro" id="IPR022272">
    <property type="entry name" value="Lipocalin_CS"/>
</dbReference>
<comment type="subunit">
    <text evidence="3 12">Homodimer.</text>
</comment>
<evidence type="ECO:0000256" key="10">
    <source>
        <dbReference type="ARBA" id="ARBA00057024"/>
    </source>
</evidence>
<keyword evidence="6 12" id="KW-0472">Membrane</keyword>
<evidence type="ECO:0000256" key="6">
    <source>
        <dbReference type="ARBA" id="ARBA00023136"/>
    </source>
</evidence>
<keyword evidence="9 12" id="KW-0449">Lipoprotein</keyword>
<dbReference type="CDD" id="cd19438">
    <property type="entry name" value="lipocalin_Blc-like"/>
    <property type="match status" value="1"/>
</dbReference>
<dbReference type="PANTHER" id="PTHR10612">
    <property type="entry name" value="APOLIPOPROTEIN D"/>
    <property type="match status" value="1"/>
</dbReference>